<accession>A0ACC2CLT2</accession>
<proteinExistence type="predicted"/>
<evidence type="ECO:0000313" key="1">
    <source>
        <dbReference type="EMBL" id="KAJ7542915.1"/>
    </source>
</evidence>
<dbReference type="Proteomes" id="UP001162992">
    <property type="component" value="Chromosome 9"/>
</dbReference>
<keyword evidence="2" id="KW-1185">Reference proteome</keyword>
<comment type="caution">
    <text evidence="1">The sequence shown here is derived from an EMBL/GenBank/DDBJ whole genome shotgun (WGS) entry which is preliminary data.</text>
</comment>
<reference evidence="2" key="1">
    <citation type="journal article" date="2024" name="Proc. Natl. Acad. Sci. U.S.A.">
        <title>Extraordinary preservation of gene collinearity over three hundred million years revealed in homosporous lycophytes.</title>
        <authorList>
            <person name="Li C."/>
            <person name="Wickell D."/>
            <person name="Kuo L.Y."/>
            <person name="Chen X."/>
            <person name="Nie B."/>
            <person name="Liao X."/>
            <person name="Peng D."/>
            <person name="Ji J."/>
            <person name="Jenkins J."/>
            <person name="Williams M."/>
            <person name="Shu S."/>
            <person name="Plott C."/>
            <person name="Barry K."/>
            <person name="Rajasekar S."/>
            <person name="Grimwood J."/>
            <person name="Han X."/>
            <person name="Sun S."/>
            <person name="Hou Z."/>
            <person name="He W."/>
            <person name="Dai G."/>
            <person name="Sun C."/>
            <person name="Schmutz J."/>
            <person name="Leebens-Mack J.H."/>
            <person name="Li F.W."/>
            <person name="Wang L."/>
        </authorList>
    </citation>
    <scope>NUCLEOTIDE SEQUENCE [LARGE SCALE GENOMIC DNA]</scope>
    <source>
        <strain evidence="2">cv. PW_Plant_1</strain>
    </source>
</reference>
<dbReference type="EMBL" id="CM055100">
    <property type="protein sequence ID" value="KAJ7542915.1"/>
    <property type="molecule type" value="Genomic_DNA"/>
</dbReference>
<sequence>MDKVLHGTRSSWGSYQSLSVPPCSTQSVGTSLRLRKDTKATLVAQGCMIMFAVLVVGACVLRSRQLHSRSDDVYFLSLGNHCCGSAAQKAVAIQMGVTAEEYKTKFVVSLGNDFNIGPLFGTRFSVMNFQDVFTSHPSLRIPWYMAVGDYYKPEGHILYANISEYLIMPAPYFTKKILLPSGGSIDIVFLHTKTLLYDQVQVQWLERSLANNTANWCITVGHHLPENQLRDLLLPLFLQYGVDAYIYGHDYVGQYSEDAGVAYIENGVGGCSQGLPKIQDQALWTRLDYDGFILHRVSTLQMEFMFMDTKGNILERIIIQGKKKARSR</sequence>
<protein>
    <submittedName>
        <fullName evidence="1">Uncharacterized protein</fullName>
    </submittedName>
</protein>
<organism evidence="1 2">
    <name type="scientific">Diphasiastrum complanatum</name>
    <name type="common">Issler's clubmoss</name>
    <name type="synonym">Lycopodium complanatum</name>
    <dbReference type="NCBI Taxonomy" id="34168"/>
    <lineage>
        <taxon>Eukaryota</taxon>
        <taxon>Viridiplantae</taxon>
        <taxon>Streptophyta</taxon>
        <taxon>Embryophyta</taxon>
        <taxon>Tracheophyta</taxon>
        <taxon>Lycopodiopsida</taxon>
        <taxon>Lycopodiales</taxon>
        <taxon>Lycopodiaceae</taxon>
        <taxon>Lycopodioideae</taxon>
        <taxon>Diphasiastrum</taxon>
    </lineage>
</organism>
<gene>
    <name evidence="1" type="ORF">O6H91_09G017100</name>
</gene>
<evidence type="ECO:0000313" key="2">
    <source>
        <dbReference type="Proteomes" id="UP001162992"/>
    </source>
</evidence>
<name>A0ACC2CLT2_DIPCM</name>